<dbReference type="Proteomes" id="UP000060016">
    <property type="component" value="Chromosome"/>
</dbReference>
<dbReference type="AlphaFoldDB" id="A0A0K1RCP5"/>
<evidence type="ECO:0000313" key="3">
    <source>
        <dbReference type="Proteomes" id="UP000060016"/>
    </source>
</evidence>
<organism evidence="2 3">
    <name type="scientific">Corynebacterium riegelii</name>
    <dbReference type="NCBI Taxonomy" id="156976"/>
    <lineage>
        <taxon>Bacteria</taxon>
        <taxon>Bacillati</taxon>
        <taxon>Actinomycetota</taxon>
        <taxon>Actinomycetes</taxon>
        <taxon>Mycobacteriales</taxon>
        <taxon>Corynebacteriaceae</taxon>
        <taxon>Corynebacterium</taxon>
    </lineage>
</organism>
<proteinExistence type="predicted"/>
<name>A0A0K1RCP5_9CORY</name>
<gene>
    <name evidence="2" type="ORF">AK829_08555</name>
</gene>
<protein>
    <submittedName>
        <fullName evidence="2">Uncharacterized protein</fullName>
    </submittedName>
</protein>
<feature type="region of interest" description="Disordered" evidence="1">
    <location>
        <begin position="1"/>
        <end position="24"/>
    </location>
</feature>
<accession>A0A0K1RCP5</accession>
<keyword evidence="3" id="KW-1185">Reference proteome</keyword>
<dbReference type="KEGG" id="crie:AK829_08555"/>
<dbReference type="EMBL" id="CP012342">
    <property type="protein sequence ID" value="AKV59195.1"/>
    <property type="molecule type" value="Genomic_DNA"/>
</dbReference>
<sequence length="107" mass="11763">MARNDTSRPATVGTVGAEMMRNPSRRPISPFKRLLLFTALPRRSSYSNADSISGPTITKRSVFGTEVALSFLRSATSVLYASFFSMSSGRVPTLLEFFTPSFMSLPM</sequence>
<dbReference type="PATRIC" id="fig|156976.3.peg.1711"/>
<evidence type="ECO:0000256" key="1">
    <source>
        <dbReference type="SAM" id="MobiDB-lite"/>
    </source>
</evidence>
<reference evidence="2 3" key="1">
    <citation type="submission" date="2015-08" db="EMBL/GenBank/DDBJ databases">
        <authorList>
            <person name="Babu N.S."/>
            <person name="Beckwith C.J."/>
            <person name="Beseler K.G."/>
            <person name="Brison A."/>
            <person name="Carone J.V."/>
            <person name="Caskin T.P."/>
            <person name="Diamond M."/>
            <person name="Durham M.E."/>
            <person name="Foxe J.M."/>
            <person name="Go M."/>
            <person name="Henderson B.A."/>
            <person name="Jones I.B."/>
            <person name="McGettigan J.A."/>
            <person name="Micheletti S.J."/>
            <person name="Nasrallah M.E."/>
            <person name="Ortiz D."/>
            <person name="Piller C.R."/>
            <person name="Privatt S.R."/>
            <person name="Schneider S.L."/>
            <person name="Sharp S."/>
            <person name="Smith T.C."/>
            <person name="Stanton J.D."/>
            <person name="Ullery H.E."/>
            <person name="Wilson R.J."/>
            <person name="Serrano M.G."/>
            <person name="Buck G."/>
            <person name="Lee V."/>
            <person name="Wang Y."/>
            <person name="Carvalho R."/>
            <person name="Voegtly L."/>
            <person name="Shi R."/>
            <person name="Duckworth R."/>
            <person name="Johnson A."/>
            <person name="Loviza R."/>
            <person name="Walstead R."/>
            <person name="Shah Z."/>
            <person name="Kiflezghi M."/>
            <person name="Wade K."/>
            <person name="Ball S.L."/>
            <person name="Bradley K.W."/>
            <person name="Asai D.J."/>
            <person name="Bowman C.A."/>
            <person name="Russell D.A."/>
            <person name="Pope W.H."/>
            <person name="Jacobs-Sera D."/>
            <person name="Hendrix R.W."/>
            <person name="Hatfull G.F."/>
        </authorList>
    </citation>
    <scope>NUCLEOTIDE SEQUENCE [LARGE SCALE GENOMIC DNA]</scope>
    <source>
        <strain evidence="2 3">PUDD_83A45</strain>
    </source>
</reference>
<evidence type="ECO:0000313" key="2">
    <source>
        <dbReference type="EMBL" id="AKV59195.1"/>
    </source>
</evidence>